<dbReference type="GO" id="GO:0004523">
    <property type="term" value="F:RNA-DNA hybrid ribonuclease activity"/>
    <property type="evidence" value="ECO:0007669"/>
    <property type="project" value="InterPro"/>
</dbReference>
<dbReference type="SUPFAM" id="SSF53098">
    <property type="entry name" value="Ribonuclease H-like"/>
    <property type="match status" value="1"/>
</dbReference>
<sequence length="135" mass="14898">MIEVYIDGASAGDPGPSGAGVFIKGNGYLIRQSFPLPEMSNHEAEFHACLKALAICKAHGFKIISIRSDSKTVVEAVEKEYVRNMSFRALLDSILYEMAHSFDYAFIKWIPGKLNKEADLLAKKGVQNAMENNNS</sequence>
<dbReference type="Gene3D" id="3.30.420.10">
    <property type="entry name" value="Ribonuclease H-like superfamily/Ribonuclease H"/>
    <property type="match status" value="1"/>
</dbReference>
<dbReference type="Proteomes" id="UP000198571">
    <property type="component" value="Unassembled WGS sequence"/>
</dbReference>
<accession>A0A1H9WEW1</accession>
<dbReference type="PROSITE" id="PS50879">
    <property type="entry name" value="RNASE_H_1"/>
    <property type="match status" value="1"/>
</dbReference>
<organism evidence="2 3">
    <name type="scientific">Salipaludibacillus aurantiacus</name>
    <dbReference type="NCBI Taxonomy" id="1601833"/>
    <lineage>
        <taxon>Bacteria</taxon>
        <taxon>Bacillati</taxon>
        <taxon>Bacillota</taxon>
        <taxon>Bacilli</taxon>
        <taxon>Bacillales</taxon>
        <taxon>Bacillaceae</taxon>
    </lineage>
</organism>
<dbReference type="STRING" id="1601833.SAMN05518684_11688"/>
<dbReference type="Pfam" id="PF13456">
    <property type="entry name" value="RVT_3"/>
    <property type="match status" value="1"/>
</dbReference>
<dbReference type="InterPro" id="IPR012337">
    <property type="entry name" value="RNaseH-like_sf"/>
</dbReference>
<keyword evidence="3" id="KW-1185">Reference proteome</keyword>
<dbReference type="GO" id="GO:0003676">
    <property type="term" value="F:nucleic acid binding"/>
    <property type="evidence" value="ECO:0007669"/>
    <property type="project" value="InterPro"/>
</dbReference>
<protein>
    <submittedName>
        <fullName evidence="2">Ribonuclease HI</fullName>
    </submittedName>
</protein>
<dbReference type="RefSeq" id="WP_093054640.1">
    <property type="nucleotide sequence ID" value="NZ_FOGT01000016.1"/>
</dbReference>
<proteinExistence type="predicted"/>
<name>A0A1H9WEW1_9BACI</name>
<dbReference type="InterPro" id="IPR053151">
    <property type="entry name" value="RNase_H-like"/>
</dbReference>
<dbReference type="PANTHER" id="PTHR47723:SF19">
    <property type="entry name" value="POLYNUCLEOTIDYL TRANSFERASE, RIBONUCLEASE H-LIKE SUPERFAMILY PROTEIN"/>
    <property type="match status" value="1"/>
</dbReference>
<dbReference type="CDD" id="cd09279">
    <property type="entry name" value="RNase_HI_like"/>
    <property type="match status" value="1"/>
</dbReference>
<reference evidence="3" key="1">
    <citation type="submission" date="2016-10" db="EMBL/GenBank/DDBJ databases">
        <authorList>
            <person name="Varghese N."/>
            <person name="Submissions S."/>
        </authorList>
    </citation>
    <scope>NUCLEOTIDE SEQUENCE [LARGE SCALE GENOMIC DNA]</scope>
    <source>
        <strain evidence="3">S9</strain>
    </source>
</reference>
<dbReference type="OrthoDB" id="7845843at2"/>
<gene>
    <name evidence="2" type="ORF">SAMN05518684_11688</name>
</gene>
<evidence type="ECO:0000313" key="3">
    <source>
        <dbReference type="Proteomes" id="UP000198571"/>
    </source>
</evidence>
<evidence type="ECO:0000259" key="1">
    <source>
        <dbReference type="PROSITE" id="PS50879"/>
    </source>
</evidence>
<feature type="domain" description="RNase H type-1" evidence="1">
    <location>
        <begin position="1"/>
        <end position="127"/>
    </location>
</feature>
<dbReference type="EMBL" id="FOGT01000016">
    <property type="protein sequence ID" value="SES32476.1"/>
    <property type="molecule type" value="Genomic_DNA"/>
</dbReference>
<dbReference type="PANTHER" id="PTHR47723">
    <property type="entry name" value="OS05G0353850 PROTEIN"/>
    <property type="match status" value="1"/>
</dbReference>
<dbReference type="InterPro" id="IPR002156">
    <property type="entry name" value="RNaseH_domain"/>
</dbReference>
<evidence type="ECO:0000313" key="2">
    <source>
        <dbReference type="EMBL" id="SES32476.1"/>
    </source>
</evidence>
<dbReference type="AlphaFoldDB" id="A0A1H9WEW1"/>
<dbReference type="InterPro" id="IPR036397">
    <property type="entry name" value="RNaseH_sf"/>
</dbReference>